<dbReference type="AlphaFoldDB" id="A0A0R2FL08"/>
<evidence type="ECO:0000313" key="3">
    <source>
        <dbReference type="Proteomes" id="UP000051645"/>
    </source>
</evidence>
<evidence type="ECO:0000313" key="2">
    <source>
        <dbReference type="EMBL" id="KRN31410.1"/>
    </source>
</evidence>
<organism evidence="1 4">
    <name type="scientific">Lactobacillus selangorensis</name>
    <dbReference type="NCBI Taxonomy" id="81857"/>
    <lineage>
        <taxon>Bacteria</taxon>
        <taxon>Bacillati</taxon>
        <taxon>Bacillota</taxon>
        <taxon>Bacilli</taxon>
        <taxon>Lactobacillales</taxon>
        <taxon>Lactobacillaceae</taxon>
        <taxon>Lactobacillus</taxon>
    </lineage>
</organism>
<evidence type="ECO:0000313" key="4">
    <source>
        <dbReference type="Proteomes" id="UP000051751"/>
    </source>
</evidence>
<dbReference type="PATRIC" id="fig|81857.3.peg.115"/>
<dbReference type="STRING" id="81857.IV38_GL000112"/>
<proteinExistence type="predicted"/>
<name>A0A0R2FL08_9LACO</name>
<reference evidence="3 4" key="1">
    <citation type="journal article" date="2015" name="Genome Announc.">
        <title>Expanding the biotechnology potential of lactobacilli through comparative genomics of 213 strains and associated genera.</title>
        <authorList>
            <person name="Sun Z."/>
            <person name="Harris H.M."/>
            <person name="McCann A."/>
            <person name="Guo C."/>
            <person name="Argimon S."/>
            <person name="Zhang W."/>
            <person name="Yang X."/>
            <person name="Jeffery I.B."/>
            <person name="Cooney J.C."/>
            <person name="Kagawa T.F."/>
            <person name="Liu W."/>
            <person name="Song Y."/>
            <person name="Salvetti E."/>
            <person name="Wrobel A."/>
            <person name="Rasinkangas P."/>
            <person name="Parkhill J."/>
            <person name="Rea M.C."/>
            <person name="O'Sullivan O."/>
            <person name="Ritari J."/>
            <person name="Douillard F.P."/>
            <person name="Paul Ross R."/>
            <person name="Yang R."/>
            <person name="Briner A.E."/>
            <person name="Felis G.E."/>
            <person name="de Vos W.M."/>
            <person name="Barrangou R."/>
            <person name="Klaenhammer T.R."/>
            <person name="Caufield P.W."/>
            <person name="Cui Y."/>
            <person name="Zhang H."/>
            <person name="O'Toole P.W."/>
        </authorList>
    </citation>
    <scope>NUCLEOTIDE SEQUENCE [LARGE SCALE GENOMIC DNA]</scope>
    <source>
        <strain evidence="1 4">ATCC BAA-66</strain>
        <strain evidence="2 3">DSM 13344</strain>
    </source>
</reference>
<dbReference type="EMBL" id="JQAT01000001">
    <property type="protein sequence ID" value="KRN29232.1"/>
    <property type="molecule type" value="Genomic_DNA"/>
</dbReference>
<sequence length="94" mass="10488">MDDVKRIVQLNLAELQDSAKKNAFYKGPYTRGKTRQSIAIVQDTDGLGGFVGMGTPYSPYLEVGTRFMSAQPALKPAFMIQKIQFANDLKKLMK</sequence>
<keyword evidence="3" id="KW-1185">Reference proteome</keyword>
<gene>
    <name evidence="1" type="ORF">IV38_GL000112</name>
    <name evidence="2" type="ORF">IV40_GL001406</name>
</gene>
<dbReference type="Proteomes" id="UP000051751">
    <property type="component" value="Unassembled WGS sequence"/>
</dbReference>
<dbReference type="Proteomes" id="UP000051645">
    <property type="component" value="Unassembled WGS sequence"/>
</dbReference>
<comment type="caution">
    <text evidence="1">The sequence shown here is derived from an EMBL/GenBank/DDBJ whole genome shotgun (WGS) entry which is preliminary data.</text>
</comment>
<dbReference type="InterPro" id="IPR010064">
    <property type="entry name" value="HK97-gp10_tail"/>
</dbReference>
<protein>
    <recommendedName>
        <fullName evidence="5">HK97 gp10 family phage protein</fullName>
    </recommendedName>
</protein>
<dbReference type="EMBL" id="JQAZ01000004">
    <property type="protein sequence ID" value="KRN31410.1"/>
    <property type="molecule type" value="Genomic_DNA"/>
</dbReference>
<accession>A0A0R2FL08</accession>
<evidence type="ECO:0008006" key="5">
    <source>
        <dbReference type="Google" id="ProtNLM"/>
    </source>
</evidence>
<dbReference type="NCBIfam" id="TIGR01725">
    <property type="entry name" value="phge_HK97_gp10"/>
    <property type="match status" value="1"/>
</dbReference>
<evidence type="ECO:0000313" key="1">
    <source>
        <dbReference type="EMBL" id="KRN29232.1"/>
    </source>
</evidence>